<dbReference type="SMART" id="SM00382">
    <property type="entry name" value="AAA"/>
    <property type="match status" value="2"/>
</dbReference>
<feature type="domain" description="ABC transporter" evidence="5">
    <location>
        <begin position="321"/>
        <end position="535"/>
    </location>
</feature>
<dbReference type="InterPro" id="IPR017871">
    <property type="entry name" value="ABC_transporter-like_CS"/>
</dbReference>
<evidence type="ECO:0000256" key="1">
    <source>
        <dbReference type="ARBA" id="ARBA00022737"/>
    </source>
</evidence>
<evidence type="ECO:0000259" key="5">
    <source>
        <dbReference type="PROSITE" id="PS50893"/>
    </source>
</evidence>
<dbReference type="CDD" id="cd03221">
    <property type="entry name" value="ABCF_EF-3"/>
    <property type="match status" value="1"/>
</dbReference>
<dbReference type="PROSITE" id="PS00211">
    <property type="entry name" value="ABC_TRANSPORTER_1"/>
    <property type="match status" value="1"/>
</dbReference>
<dbReference type="InterPro" id="IPR050611">
    <property type="entry name" value="ABCF"/>
</dbReference>
<accession>A0ABX6IQV5</accession>
<feature type="region of interest" description="Disordered" evidence="4">
    <location>
        <begin position="250"/>
        <end position="277"/>
    </location>
</feature>
<evidence type="ECO:0000313" key="7">
    <source>
        <dbReference type="Proteomes" id="UP001059836"/>
    </source>
</evidence>
<proteinExistence type="predicted"/>
<evidence type="ECO:0000313" key="6">
    <source>
        <dbReference type="EMBL" id="QHN37376.1"/>
    </source>
</evidence>
<keyword evidence="7" id="KW-1185">Reference proteome</keyword>
<sequence>MSTPSSALCVSDLDFSWPDGTPLFAGLSFSVDRRTHSLVGSNGAGKTTLLGLIAGTLVPASGSVTTAGDVVLVTQNPQADPGRTIADVLGIAPILAALSRVEAGSVDPADFETIGDDWDIEERARALLSESVLPHDDLLRTVDTLSGGEATLLTICGALLRRPGALLLDEPTNNLDSHARARLFRMIDEFSGVLLVVTHDLELLERVEATLELHTGSIRLFGGPHSVYREILDAEHRAAQAAVADARSDLAKQKREKEEANTTLARRERTARKAERDKRVPKIVMGLRKNNAEVAAGKLANKHRDDVIAATDRLHEARDGIRVDQSARITLPEMSLASRAQVVDDDRLKLLGPERVAIAGPNGSGKTTLLESLIAADTICVPYAYLPQRLRFVDESKSLAQAITDANPDIGENEIRGRLARFLFRGRRGDQLLSELSGGERIRAALASALLHTPTPKLLILDEPTNNLDIDTVEQLADALTGWQGALILVSHDPGFVRRVGMDRTVTLEPNRAGPEEDRAGAVTPRYVAGNGTKCGVSTQSRQQSRTVQ</sequence>
<dbReference type="Pfam" id="PF00005">
    <property type="entry name" value="ABC_tran"/>
    <property type="match status" value="2"/>
</dbReference>
<keyword evidence="3 6" id="KW-0067">ATP-binding</keyword>
<dbReference type="GO" id="GO:0005524">
    <property type="term" value="F:ATP binding"/>
    <property type="evidence" value="ECO:0007669"/>
    <property type="project" value="UniProtKB-KW"/>
</dbReference>
<dbReference type="PANTHER" id="PTHR19211">
    <property type="entry name" value="ATP-BINDING TRANSPORT PROTEIN-RELATED"/>
    <property type="match status" value="1"/>
</dbReference>
<keyword evidence="2" id="KW-0547">Nucleotide-binding</keyword>
<feature type="domain" description="ABC transporter" evidence="5">
    <location>
        <begin position="8"/>
        <end position="240"/>
    </location>
</feature>
<dbReference type="InterPro" id="IPR027417">
    <property type="entry name" value="P-loop_NTPase"/>
</dbReference>
<evidence type="ECO:0000256" key="3">
    <source>
        <dbReference type="ARBA" id="ARBA00022840"/>
    </source>
</evidence>
<feature type="region of interest" description="Disordered" evidence="4">
    <location>
        <begin position="509"/>
        <end position="549"/>
    </location>
</feature>
<dbReference type="PROSITE" id="PS50893">
    <property type="entry name" value="ABC_TRANSPORTER_2"/>
    <property type="match status" value="2"/>
</dbReference>
<dbReference type="PANTHER" id="PTHR19211:SF6">
    <property type="entry name" value="BLL7188 PROTEIN"/>
    <property type="match status" value="1"/>
</dbReference>
<evidence type="ECO:0000256" key="4">
    <source>
        <dbReference type="SAM" id="MobiDB-lite"/>
    </source>
</evidence>
<evidence type="ECO:0000256" key="2">
    <source>
        <dbReference type="ARBA" id="ARBA00022741"/>
    </source>
</evidence>
<dbReference type="InterPro" id="IPR003439">
    <property type="entry name" value="ABC_transporter-like_ATP-bd"/>
</dbReference>
<gene>
    <name evidence="6" type="ORF">GII31_06070</name>
</gene>
<keyword evidence="1" id="KW-0677">Repeat</keyword>
<dbReference type="Gene3D" id="3.40.50.300">
    <property type="entry name" value="P-loop containing nucleotide triphosphate hydrolases"/>
    <property type="match status" value="2"/>
</dbReference>
<dbReference type="SUPFAM" id="SSF52540">
    <property type="entry name" value="P-loop containing nucleoside triphosphate hydrolases"/>
    <property type="match status" value="2"/>
</dbReference>
<dbReference type="EMBL" id="CP045809">
    <property type="protein sequence ID" value="QHN37376.1"/>
    <property type="molecule type" value="Genomic_DNA"/>
</dbReference>
<organism evidence="6 7">
    <name type="scientific">Gordonia pseudamarae</name>
    <dbReference type="NCBI Taxonomy" id="2831662"/>
    <lineage>
        <taxon>Bacteria</taxon>
        <taxon>Bacillati</taxon>
        <taxon>Actinomycetota</taxon>
        <taxon>Actinomycetes</taxon>
        <taxon>Mycobacteriales</taxon>
        <taxon>Gordoniaceae</taxon>
        <taxon>Gordonia</taxon>
    </lineage>
</organism>
<dbReference type="InterPro" id="IPR003593">
    <property type="entry name" value="AAA+_ATPase"/>
</dbReference>
<feature type="compositionally biased region" description="Low complexity" evidence="4">
    <location>
        <begin position="537"/>
        <end position="549"/>
    </location>
</feature>
<name>A0ABX6IQV5_9ACTN</name>
<reference evidence="6" key="1">
    <citation type="journal article" date="2021" name="Nat. Microbiol.">
        <title>Cocultivation of an ultrasmall environmental parasitic bacterium with lytic ability against bacteria associated with wastewater foams.</title>
        <authorList>
            <person name="Batinovic S."/>
            <person name="Rose J.J.A."/>
            <person name="Ratcliffe J."/>
            <person name="Seviour R.J."/>
            <person name="Petrovski S."/>
        </authorList>
    </citation>
    <scope>NUCLEOTIDE SEQUENCE</scope>
    <source>
        <strain evidence="6">CON9</strain>
    </source>
</reference>
<dbReference type="Proteomes" id="UP001059836">
    <property type="component" value="Chromosome"/>
</dbReference>
<protein>
    <submittedName>
        <fullName evidence="6">ATP-binding cassette domain-containing protein</fullName>
    </submittedName>
</protein>